<evidence type="ECO:0000256" key="3">
    <source>
        <dbReference type="ARBA" id="ARBA00023004"/>
    </source>
</evidence>
<evidence type="ECO:0000256" key="2">
    <source>
        <dbReference type="ARBA" id="ARBA00022723"/>
    </source>
</evidence>
<dbReference type="InterPro" id="IPR036396">
    <property type="entry name" value="Cyt_P450_sf"/>
</dbReference>
<reference evidence="5" key="1">
    <citation type="submission" date="2020-11" db="EMBL/GenBank/DDBJ databases">
        <authorList>
            <person name="Tran Van P."/>
        </authorList>
    </citation>
    <scope>NUCLEOTIDE SEQUENCE</scope>
</reference>
<proteinExistence type="inferred from homology"/>
<accession>A0A7R9KPP6</accession>
<keyword evidence="2" id="KW-0479">Metal-binding</keyword>
<evidence type="ECO:0008006" key="7">
    <source>
        <dbReference type="Google" id="ProtNLM"/>
    </source>
</evidence>
<dbReference type="Pfam" id="PF00067">
    <property type="entry name" value="p450"/>
    <property type="match status" value="3"/>
</dbReference>
<dbReference type="Gene3D" id="1.10.630.10">
    <property type="entry name" value="Cytochrome P450"/>
    <property type="match status" value="4"/>
</dbReference>
<dbReference type="OrthoDB" id="1055148at2759"/>
<keyword evidence="4" id="KW-0503">Monooxygenase</keyword>
<dbReference type="PANTHER" id="PTHR24300">
    <property type="entry name" value="CYTOCHROME P450 508A4-RELATED"/>
    <property type="match status" value="1"/>
</dbReference>
<gene>
    <name evidence="5" type="ORF">OSB1V03_LOCUS6111</name>
</gene>
<organism evidence="5">
    <name type="scientific">Medioppia subpectinata</name>
    <dbReference type="NCBI Taxonomy" id="1979941"/>
    <lineage>
        <taxon>Eukaryota</taxon>
        <taxon>Metazoa</taxon>
        <taxon>Ecdysozoa</taxon>
        <taxon>Arthropoda</taxon>
        <taxon>Chelicerata</taxon>
        <taxon>Arachnida</taxon>
        <taxon>Acari</taxon>
        <taxon>Acariformes</taxon>
        <taxon>Sarcoptiformes</taxon>
        <taxon>Oribatida</taxon>
        <taxon>Brachypylina</taxon>
        <taxon>Oppioidea</taxon>
        <taxon>Oppiidae</taxon>
        <taxon>Medioppia</taxon>
    </lineage>
</organism>
<dbReference type="GO" id="GO:0020037">
    <property type="term" value="F:heme binding"/>
    <property type="evidence" value="ECO:0007669"/>
    <property type="project" value="InterPro"/>
</dbReference>
<comment type="similarity">
    <text evidence="1">Belongs to the cytochrome P450 family.</text>
</comment>
<dbReference type="EMBL" id="CAJPIZ010003242">
    <property type="protein sequence ID" value="CAG2106108.1"/>
    <property type="molecule type" value="Genomic_DNA"/>
</dbReference>
<dbReference type="SUPFAM" id="SSF48264">
    <property type="entry name" value="Cytochrome P450"/>
    <property type="match status" value="3"/>
</dbReference>
<feature type="non-terminal residue" evidence="5">
    <location>
        <position position="936"/>
    </location>
</feature>
<dbReference type="AlphaFoldDB" id="A0A7R9KPP6"/>
<dbReference type="GO" id="GO:0005506">
    <property type="term" value="F:iron ion binding"/>
    <property type="evidence" value="ECO:0007669"/>
    <property type="project" value="InterPro"/>
</dbReference>
<dbReference type="PRINTS" id="PR00463">
    <property type="entry name" value="EP450I"/>
</dbReference>
<sequence length="936" mass="108514">MAQYYAKIKKYPPGPKPLPIFGNILMFWNYQTRGHWNHELIDLAKIYGPVFTIWGGPWPIIIVCDVDIAKEAFNKSDFSGRPPSDLGEIFSNENHTEIAFRDYDKTWEALRKVTHTAVIKYSRLDELSNCVNEVVGDTYDDIMSRYGANRPFPVKDYVFDLFCNVNALTTLSRKLRPEEIVKFKYTSDTFQTDLGNSLFLYEFLPIARKLMSYPLKKYRDYFDQELRFTSDQYETHVKTYNNDHKRNICDLIISGKQEAQSQGKDMATHLTDINMKATLIDMFLPTSDTTHTFLWILLYIAYYPEVQRRIRDEIECIVGDRSANPEDRHRLHYTMSYIWEMQRIRNSVPIGLFHSAVNDAKLGEYVVPKGTPVVVHQLSILTDEKYWDKPLEFKPDRFLDNEGKQITVKPAAFIPFSIGKRKCIGEQLATTTLMLTLAKESAQYLTDINITATLIDIIITATDNAHVFQWILLFVAYYPEVQRKLRQEISNELGDRPVTTEDKHRKYNLPEGTSVVVQQYSILMDEKYWDKPDEFNPSRFLDNVGKQVVVKPAAFIPFGVGRRQCIGEQLATNTLFLSLVRLLQLTTDYNITIDKPAADTLDADPINLWIQFPKQYNIVLKNLAKEAFAKVDFSGRPPSELGETFGNAEIAFSNYGKMWETLRKVGHSAMRYKLNKDQMDKFKYCFDGFQSDLGNWLFLYEFVPILRYFMANPLTKYKQYFNTIKGVLKDIYEKHAKTYDKENTNNFCDLLITAKHEAEAQAKGSAQYLTDDNLTATIMDVIMPGSDLNHQFQWILLFVAYYPEVQRKLRQEIANELGDRPVVTEDKHRMHYTMAYIWEIMRYKNIAPIGFFHLTIKDSKIGKYSIPAGTSVVVQQYSILLDEKYWDKPDEFNPGRFLDNEGKQVVVKPAAFIPFGVGRRQCIGEQLATNSLFLTL</sequence>
<protein>
    <recommendedName>
        <fullName evidence="7">Cytochrome P450</fullName>
    </recommendedName>
</protein>
<keyword evidence="6" id="KW-1185">Reference proteome</keyword>
<evidence type="ECO:0000256" key="4">
    <source>
        <dbReference type="ARBA" id="ARBA00023033"/>
    </source>
</evidence>
<dbReference type="PANTHER" id="PTHR24300:SF417">
    <property type="entry name" value="CYTOCHROME P450 508B1-RELATED"/>
    <property type="match status" value="1"/>
</dbReference>
<dbReference type="InterPro" id="IPR001128">
    <property type="entry name" value="Cyt_P450"/>
</dbReference>
<dbReference type="GO" id="GO:0016712">
    <property type="term" value="F:oxidoreductase activity, acting on paired donors, with incorporation or reduction of molecular oxygen, reduced flavin or flavoprotein as one donor, and incorporation of one atom of oxygen"/>
    <property type="evidence" value="ECO:0007669"/>
    <property type="project" value="TreeGrafter"/>
</dbReference>
<dbReference type="Proteomes" id="UP000759131">
    <property type="component" value="Unassembled WGS sequence"/>
</dbReference>
<keyword evidence="4" id="KW-0560">Oxidoreductase</keyword>
<dbReference type="PROSITE" id="PS00086">
    <property type="entry name" value="CYTOCHROME_P450"/>
    <property type="match status" value="3"/>
</dbReference>
<dbReference type="InterPro" id="IPR050182">
    <property type="entry name" value="Cytochrome_P450_fam2"/>
</dbReference>
<dbReference type="InterPro" id="IPR017972">
    <property type="entry name" value="Cyt_P450_CS"/>
</dbReference>
<dbReference type="InterPro" id="IPR002401">
    <property type="entry name" value="Cyt_P450_E_grp-I"/>
</dbReference>
<dbReference type="GO" id="GO:0006082">
    <property type="term" value="P:organic acid metabolic process"/>
    <property type="evidence" value="ECO:0007669"/>
    <property type="project" value="TreeGrafter"/>
</dbReference>
<keyword evidence="3" id="KW-0408">Iron</keyword>
<dbReference type="GO" id="GO:0005737">
    <property type="term" value="C:cytoplasm"/>
    <property type="evidence" value="ECO:0007669"/>
    <property type="project" value="TreeGrafter"/>
</dbReference>
<dbReference type="GO" id="GO:0006805">
    <property type="term" value="P:xenobiotic metabolic process"/>
    <property type="evidence" value="ECO:0007669"/>
    <property type="project" value="TreeGrafter"/>
</dbReference>
<dbReference type="PRINTS" id="PR00385">
    <property type="entry name" value="P450"/>
</dbReference>
<evidence type="ECO:0000256" key="1">
    <source>
        <dbReference type="ARBA" id="ARBA00010617"/>
    </source>
</evidence>
<evidence type="ECO:0000313" key="5">
    <source>
        <dbReference type="EMBL" id="CAD7625678.1"/>
    </source>
</evidence>
<dbReference type="EMBL" id="OC857817">
    <property type="protein sequence ID" value="CAD7625678.1"/>
    <property type="molecule type" value="Genomic_DNA"/>
</dbReference>
<name>A0A7R9KPP6_9ACAR</name>
<evidence type="ECO:0000313" key="6">
    <source>
        <dbReference type="Proteomes" id="UP000759131"/>
    </source>
</evidence>